<evidence type="ECO:0000313" key="3">
    <source>
        <dbReference type="EMBL" id="EKC64527.1"/>
    </source>
</evidence>
<sequence>SPEADYITDKGYRGSSFYGGTADLAIIRELFKNTIKGAKALGIDNDYQQQLQSALNRLRPYHIGKRGNLMEWYHDWEDQDWHHRHQSHLLGLYPFHQISVNKTPELAAAATKTLEIKGDNSTGWSTGWRINLWARLHRADKAYQIYRKLLTYVSPEVYKDSKHRSGGTYPNLFDAHPPFQIDGNFGGTAGVCEMLMQCDGETMHLLPALPKEWPAGEIKGIKARGNYEINLVWNNGKVSKASITSKNAGNLTVKYNGKLKTFSFKAGETKLIK</sequence>
<accession>K1SVD6</accession>
<dbReference type="Pfam" id="PF21307">
    <property type="entry name" value="Glyco_hydro_95_C"/>
    <property type="match status" value="1"/>
</dbReference>
<feature type="domain" description="Alpha fucosidase A-like C-terminal" evidence="1">
    <location>
        <begin position="197"/>
        <end position="261"/>
    </location>
</feature>
<proteinExistence type="predicted"/>
<dbReference type="InterPro" id="IPR054363">
    <property type="entry name" value="GH95_cat"/>
</dbReference>
<dbReference type="PANTHER" id="PTHR31084:SF0">
    <property type="entry name" value="ALPHA-L-FUCOSIDASE 2"/>
    <property type="match status" value="1"/>
</dbReference>
<dbReference type="SUPFAM" id="SSF48208">
    <property type="entry name" value="Six-hairpin glycosidases"/>
    <property type="match status" value="1"/>
</dbReference>
<gene>
    <name evidence="3" type="ORF">LEA_10773</name>
</gene>
<reference evidence="3" key="1">
    <citation type="journal article" date="2013" name="Environ. Microbiol.">
        <title>Microbiota from the distal guts of lean and obese adolescents exhibit partial functional redundancy besides clear differences in community structure.</title>
        <authorList>
            <person name="Ferrer M."/>
            <person name="Ruiz A."/>
            <person name="Lanza F."/>
            <person name="Haange S.B."/>
            <person name="Oberbach A."/>
            <person name="Till H."/>
            <person name="Bargiela R."/>
            <person name="Campoy C."/>
            <person name="Segura M.T."/>
            <person name="Richter M."/>
            <person name="von Bergen M."/>
            <person name="Seifert J."/>
            <person name="Suarez A."/>
        </authorList>
    </citation>
    <scope>NUCLEOTIDE SEQUENCE</scope>
</reference>
<dbReference type="Gene3D" id="1.50.10.10">
    <property type="match status" value="1"/>
</dbReference>
<organism evidence="3">
    <name type="scientific">human gut metagenome</name>
    <dbReference type="NCBI Taxonomy" id="408170"/>
    <lineage>
        <taxon>unclassified sequences</taxon>
        <taxon>metagenomes</taxon>
        <taxon>organismal metagenomes</taxon>
    </lineage>
</organism>
<dbReference type="GO" id="GO:0005975">
    <property type="term" value="P:carbohydrate metabolic process"/>
    <property type="evidence" value="ECO:0007669"/>
    <property type="project" value="InterPro"/>
</dbReference>
<keyword evidence="3" id="KW-0378">Hydrolase</keyword>
<name>K1SVD6_9ZZZZ</name>
<dbReference type="InterPro" id="IPR008928">
    <property type="entry name" value="6-hairpin_glycosidase_sf"/>
</dbReference>
<dbReference type="AlphaFoldDB" id="K1SVD6"/>
<protein>
    <submittedName>
        <fullName evidence="3">Glycoside hydrolase family 95</fullName>
    </submittedName>
</protein>
<dbReference type="Pfam" id="PF22124">
    <property type="entry name" value="Glyco_hydro_95_cat"/>
    <property type="match status" value="1"/>
</dbReference>
<evidence type="ECO:0000259" key="1">
    <source>
        <dbReference type="Pfam" id="PF21307"/>
    </source>
</evidence>
<dbReference type="EMBL" id="AJWY01007253">
    <property type="protein sequence ID" value="EKC64527.1"/>
    <property type="molecule type" value="Genomic_DNA"/>
</dbReference>
<dbReference type="InterPro" id="IPR049053">
    <property type="entry name" value="AFCA-like_C"/>
</dbReference>
<feature type="domain" description="Glycosyl hydrolase family 95 catalytic" evidence="2">
    <location>
        <begin position="1"/>
        <end position="195"/>
    </location>
</feature>
<comment type="caution">
    <text evidence="3">The sequence shown here is derived from an EMBL/GenBank/DDBJ whole genome shotgun (WGS) entry which is preliminary data.</text>
</comment>
<dbReference type="InterPro" id="IPR012341">
    <property type="entry name" value="6hp_glycosidase-like_sf"/>
</dbReference>
<feature type="non-terminal residue" evidence="3">
    <location>
        <position position="1"/>
    </location>
</feature>
<evidence type="ECO:0000259" key="2">
    <source>
        <dbReference type="Pfam" id="PF22124"/>
    </source>
</evidence>
<dbReference type="PANTHER" id="PTHR31084">
    <property type="entry name" value="ALPHA-L-FUCOSIDASE 2"/>
    <property type="match status" value="1"/>
</dbReference>
<dbReference type="GO" id="GO:0004560">
    <property type="term" value="F:alpha-L-fucosidase activity"/>
    <property type="evidence" value="ECO:0007669"/>
    <property type="project" value="TreeGrafter"/>
</dbReference>